<keyword evidence="1 2" id="KW-0238">DNA-binding</keyword>
<gene>
    <name evidence="4" type="primary">luxR</name>
    <name evidence="5" type="ORF">DXC39_20395</name>
    <name evidence="4" type="ORF">ERS852407_02671</name>
</gene>
<dbReference type="RefSeq" id="WP_055655776.1">
    <property type="nucleotide sequence ID" value="NZ_CABIXC010000006.1"/>
</dbReference>
<protein>
    <submittedName>
        <fullName evidence="5">TetR/AcrR family transcriptional regulator</fullName>
    </submittedName>
    <submittedName>
        <fullName evidence="4">Transcription regulator</fullName>
    </submittedName>
</protein>
<sequence>MKKSATSKEELLAIAKEIAGREGIGNLNIRRLASESGIAIGTVYNYYPSKGDLIGAVMEDFWRNVFHGSHFDTESGDFIGSVHDIYFRLRENLGSFREEFLKEMEVLSQTDQKRGRELEAFYLGHMKEGMLRILERDNRVAPEVWNETFTPERFVSFAFSNMVLLLKNQEDPAYFEEIMRRLIYKTDADTGKEV</sequence>
<feature type="domain" description="HTH tetR-type" evidence="3">
    <location>
        <begin position="5"/>
        <end position="65"/>
    </location>
</feature>
<dbReference type="SUPFAM" id="SSF46689">
    <property type="entry name" value="Homeodomain-like"/>
    <property type="match status" value="1"/>
</dbReference>
<organism evidence="4 6">
    <name type="scientific">Hungatella hathewayi</name>
    <dbReference type="NCBI Taxonomy" id="154046"/>
    <lineage>
        <taxon>Bacteria</taxon>
        <taxon>Bacillati</taxon>
        <taxon>Bacillota</taxon>
        <taxon>Clostridia</taxon>
        <taxon>Lachnospirales</taxon>
        <taxon>Lachnospiraceae</taxon>
        <taxon>Hungatella</taxon>
    </lineage>
</organism>
<dbReference type="GO" id="GO:0003677">
    <property type="term" value="F:DNA binding"/>
    <property type="evidence" value="ECO:0007669"/>
    <property type="project" value="UniProtKB-UniRule"/>
</dbReference>
<dbReference type="Proteomes" id="UP000261257">
    <property type="component" value="Unassembled WGS sequence"/>
</dbReference>
<evidence type="ECO:0000256" key="1">
    <source>
        <dbReference type="ARBA" id="ARBA00023125"/>
    </source>
</evidence>
<reference evidence="4 6" key="1">
    <citation type="submission" date="2015-09" db="EMBL/GenBank/DDBJ databases">
        <authorList>
            <consortium name="Pathogen Informatics"/>
        </authorList>
    </citation>
    <scope>NUCLEOTIDE SEQUENCE [LARGE SCALE GENOMIC DNA]</scope>
    <source>
        <strain evidence="4 6">2789STDY5608850</strain>
    </source>
</reference>
<evidence type="ECO:0000259" key="3">
    <source>
        <dbReference type="PROSITE" id="PS50977"/>
    </source>
</evidence>
<name>A0A174ES95_9FIRM</name>
<proteinExistence type="predicted"/>
<feature type="DNA-binding region" description="H-T-H motif" evidence="2">
    <location>
        <begin position="28"/>
        <end position="47"/>
    </location>
</feature>
<dbReference type="InterPro" id="IPR009057">
    <property type="entry name" value="Homeodomain-like_sf"/>
</dbReference>
<reference evidence="5 7" key="2">
    <citation type="submission" date="2018-08" db="EMBL/GenBank/DDBJ databases">
        <title>A genome reference for cultivated species of the human gut microbiota.</title>
        <authorList>
            <person name="Zou Y."/>
            <person name="Xue W."/>
            <person name="Luo G."/>
        </authorList>
    </citation>
    <scope>NUCLEOTIDE SEQUENCE [LARGE SCALE GENOMIC DNA]</scope>
    <source>
        <strain evidence="5 7">TF05-11AC</strain>
    </source>
</reference>
<dbReference type="EMBL" id="CYZE01000006">
    <property type="protein sequence ID" value="CUO39476.1"/>
    <property type="molecule type" value="Genomic_DNA"/>
</dbReference>
<dbReference type="EMBL" id="QSSQ01000024">
    <property type="protein sequence ID" value="RGM00889.1"/>
    <property type="molecule type" value="Genomic_DNA"/>
</dbReference>
<dbReference type="Gene3D" id="1.10.357.10">
    <property type="entry name" value="Tetracycline Repressor, domain 2"/>
    <property type="match status" value="1"/>
</dbReference>
<dbReference type="InterPro" id="IPR001647">
    <property type="entry name" value="HTH_TetR"/>
</dbReference>
<evidence type="ECO:0000313" key="6">
    <source>
        <dbReference type="Proteomes" id="UP000095651"/>
    </source>
</evidence>
<dbReference type="PROSITE" id="PS50977">
    <property type="entry name" value="HTH_TETR_2"/>
    <property type="match status" value="1"/>
</dbReference>
<evidence type="ECO:0000313" key="5">
    <source>
        <dbReference type="EMBL" id="RGM00889.1"/>
    </source>
</evidence>
<dbReference type="Proteomes" id="UP000095651">
    <property type="component" value="Unassembled WGS sequence"/>
</dbReference>
<evidence type="ECO:0000313" key="7">
    <source>
        <dbReference type="Proteomes" id="UP000261257"/>
    </source>
</evidence>
<accession>A0A174ES95</accession>
<evidence type="ECO:0000313" key="4">
    <source>
        <dbReference type="EMBL" id="CUO39476.1"/>
    </source>
</evidence>
<evidence type="ECO:0000256" key="2">
    <source>
        <dbReference type="PROSITE-ProRule" id="PRU00335"/>
    </source>
</evidence>
<dbReference type="Pfam" id="PF00440">
    <property type="entry name" value="TetR_N"/>
    <property type="match status" value="1"/>
</dbReference>
<dbReference type="PRINTS" id="PR00455">
    <property type="entry name" value="HTHTETR"/>
</dbReference>
<dbReference type="AlphaFoldDB" id="A0A174ES95"/>